<dbReference type="EMBL" id="JAFBBP010000001">
    <property type="protein sequence ID" value="MBM7491931.1"/>
    <property type="molecule type" value="Genomic_DNA"/>
</dbReference>
<sequence length="291" mass="32313">MDGIRTLAYVTDPEQLLFSDGGLELRYKLHNGLLGFTTGLERLAKLTVSANHFRLHGEYPKVSKYSHAVTRLLDAVEDLDISSIPDGPGLAGKYVQAGRPDVPATLVPLLEKYAKGGGRYEYLDSLSGSDVEPGLYRDWIALAGGCEEPDWLGPYLALTSYIPHALYKVAHAAEAQRGWNAEILLQPYIDQFDVPLHPKSVAMALHCFRLARWVTAFLSVISNELFYPSSGVRGKTPTFPYLCEVVDSTLLHSAENYFGFFVLRLDDPTAVREALEGLVEPGDWYDEDDDE</sequence>
<reference evidence="1 2" key="1">
    <citation type="submission" date="2021-01" db="EMBL/GenBank/DDBJ databases">
        <title>Sequencing the genomes of 1000 actinobacteria strains.</title>
        <authorList>
            <person name="Klenk H.-P."/>
        </authorList>
    </citation>
    <scope>NUCLEOTIDE SEQUENCE [LARGE SCALE GENOMIC DNA]</scope>
    <source>
        <strain evidence="1 2">DSM 100204</strain>
    </source>
</reference>
<organism evidence="1 2">
    <name type="scientific">Micromonospora luteifusca</name>
    <dbReference type="NCBI Taxonomy" id="709860"/>
    <lineage>
        <taxon>Bacteria</taxon>
        <taxon>Bacillati</taxon>
        <taxon>Actinomycetota</taxon>
        <taxon>Actinomycetes</taxon>
        <taxon>Micromonosporales</taxon>
        <taxon>Micromonosporaceae</taxon>
        <taxon>Micromonospora</taxon>
    </lineage>
</organism>
<dbReference type="RefSeq" id="WP_204942911.1">
    <property type="nucleotide sequence ID" value="NZ_JAFBBP010000001.1"/>
</dbReference>
<gene>
    <name evidence="1" type="ORF">JOD64_003153</name>
</gene>
<proteinExistence type="predicted"/>
<evidence type="ECO:0000313" key="2">
    <source>
        <dbReference type="Proteomes" id="UP000764837"/>
    </source>
</evidence>
<keyword evidence="2" id="KW-1185">Reference proteome</keyword>
<dbReference type="Proteomes" id="UP000764837">
    <property type="component" value="Unassembled WGS sequence"/>
</dbReference>
<comment type="caution">
    <text evidence="1">The sequence shown here is derived from an EMBL/GenBank/DDBJ whole genome shotgun (WGS) entry which is preliminary data.</text>
</comment>
<protein>
    <submittedName>
        <fullName evidence="1">Uncharacterized protein</fullName>
    </submittedName>
</protein>
<evidence type="ECO:0000313" key="1">
    <source>
        <dbReference type="EMBL" id="MBM7491931.1"/>
    </source>
</evidence>
<name>A0ABS2LUR8_9ACTN</name>
<accession>A0ABS2LUR8</accession>